<sequence length="22" mass="2430">SMKVIDMAVHNVETITADKTIL</sequence>
<accession>J9CK36</accession>
<comment type="caution">
    <text evidence="1">The sequence shown here is derived from an EMBL/GenBank/DDBJ whole genome shotgun (WGS) entry which is preliminary data.</text>
</comment>
<reference evidence="1" key="1">
    <citation type="journal article" date="2012" name="PLoS ONE">
        <title>Gene sets for utilization of primary and secondary nutrition supplies in the distal gut of endangered iberian lynx.</title>
        <authorList>
            <person name="Alcaide M."/>
            <person name="Messina E."/>
            <person name="Richter M."/>
            <person name="Bargiela R."/>
            <person name="Peplies J."/>
            <person name="Huws S.A."/>
            <person name="Newbold C.J."/>
            <person name="Golyshin P.N."/>
            <person name="Simon M.A."/>
            <person name="Lopez G."/>
            <person name="Yakimov M.M."/>
            <person name="Ferrer M."/>
        </authorList>
    </citation>
    <scope>NUCLEOTIDE SEQUENCE</scope>
</reference>
<proteinExistence type="predicted"/>
<evidence type="ECO:0000313" key="1">
    <source>
        <dbReference type="EMBL" id="EJX00461.1"/>
    </source>
</evidence>
<gene>
    <name evidence="1" type="ORF">EVA_11431</name>
</gene>
<name>J9CK36_9ZZZZ</name>
<organism evidence="1">
    <name type="scientific">gut metagenome</name>
    <dbReference type="NCBI Taxonomy" id="749906"/>
    <lineage>
        <taxon>unclassified sequences</taxon>
        <taxon>metagenomes</taxon>
        <taxon>organismal metagenomes</taxon>
    </lineage>
</organism>
<protein>
    <submittedName>
        <fullName evidence="1">Uncharacterized protein</fullName>
    </submittedName>
</protein>
<feature type="non-terminal residue" evidence="1">
    <location>
        <position position="1"/>
    </location>
</feature>
<dbReference type="AlphaFoldDB" id="J9CK36"/>
<dbReference type="EMBL" id="AMCI01003362">
    <property type="protein sequence ID" value="EJX00461.1"/>
    <property type="molecule type" value="Genomic_DNA"/>
</dbReference>